<protein>
    <submittedName>
        <fullName evidence="1">UDP-N-acetylmuramate--L-alanine ligase</fullName>
    </submittedName>
</protein>
<evidence type="ECO:0000313" key="1">
    <source>
        <dbReference type="EMBL" id="KHG28298.1"/>
    </source>
</evidence>
<dbReference type="Proteomes" id="UP000032142">
    <property type="component" value="Unassembled WGS sequence"/>
</dbReference>
<keyword evidence="1" id="KW-0436">Ligase</keyword>
<dbReference type="GO" id="GO:0016874">
    <property type="term" value="F:ligase activity"/>
    <property type="evidence" value="ECO:0007669"/>
    <property type="project" value="UniProtKB-KW"/>
</dbReference>
<gene>
    <name evidence="1" type="ORF">F383_13543</name>
</gene>
<reference evidence="2" key="1">
    <citation type="submission" date="2014-09" db="EMBL/GenBank/DDBJ databases">
        <authorList>
            <person name="Mudge J."/>
            <person name="Ramaraj T."/>
            <person name="Lindquist I.E."/>
            <person name="Bharti A.K."/>
            <person name="Sundararajan A."/>
            <person name="Cameron C.T."/>
            <person name="Woodward J.E."/>
            <person name="May G.D."/>
            <person name="Brubaker C."/>
            <person name="Broadhvest J."/>
            <person name="Wilkins T.A."/>
        </authorList>
    </citation>
    <scope>NUCLEOTIDE SEQUENCE</scope>
    <source>
        <strain evidence="2">cv. AKA8401</strain>
    </source>
</reference>
<evidence type="ECO:0000313" key="2">
    <source>
        <dbReference type="Proteomes" id="UP000032142"/>
    </source>
</evidence>
<dbReference type="AlphaFoldDB" id="A0A0B0PPC7"/>
<organism evidence="1 2">
    <name type="scientific">Gossypium arboreum</name>
    <name type="common">Tree cotton</name>
    <name type="synonym">Gossypium nanking</name>
    <dbReference type="NCBI Taxonomy" id="29729"/>
    <lineage>
        <taxon>Eukaryota</taxon>
        <taxon>Viridiplantae</taxon>
        <taxon>Streptophyta</taxon>
        <taxon>Embryophyta</taxon>
        <taxon>Tracheophyta</taxon>
        <taxon>Spermatophyta</taxon>
        <taxon>Magnoliopsida</taxon>
        <taxon>eudicotyledons</taxon>
        <taxon>Gunneridae</taxon>
        <taxon>Pentapetalae</taxon>
        <taxon>rosids</taxon>
        <taxon>malvids</taxon>
        <taxon>Malvales</taxon>
        <taxon>Malvaceae</taxon>
        <taxon>Malvoideae</taxon>
        <taxon>Gossypium</taxon>
    </lineage>
</organism>
<keyword evidence="2" id="KW-1185">Reference proteome</keyword>
<accession>A0A0B0PPC7</accession>
<dbReference type="EMBL" id="KN444383">
    <property type="protein sequence ID" value="KHG28298.1"/>
    <property type="molecule type" value="Genomic_DNA"/>
</dbReference>
<name>A0A0B0PPC7_GOSAR</name>
<sequence length="110" mass="12005">MVRPLYTEENKGERTPHLLLASISTTGKKISATQPQVRQSRLRNLLSNSDVCEGDEDFSRYFIKVRMLLACVRGAGVAYEGCGVAAGRWGVRRPGVARLLMRVAPQGGSA</sequence>
<proteinExistence type="predicted"/>